<dbReference type="AlphaFoldDB" id="A0A806FXT2"/>
<evidence type="ECO:0000313" key="4">
    <source>
        <dbReference type="Proteomes" id="UP000008394"/>
    </source>
</evidence>
<protein>
    <submittedName>
        <fullName evidence="3">Hypothetical membrane spanning protein</fullName>
    </submittedName>
</protein>
<gene>
    <name evidence="3" type="ORF">BALAC2494_00307</name>
</gene>
<proteinExistence type="predicted"/>
<feature type="transmembrane region" description="Helical" evidence="2">
    <location>
        <begin position="382"/>
        <end position="406"/>
    </location>
</feature>
<keyword evidence="2" id="KW-1133">Transmembrane helix</keyword>
<feature type="transmembrane region" description="Helical" evidence="2">
    <location>
        <begin position="71"/>
        <end position="93"/>
    </location>
</feature>
<dbReference type="GeneID" id="29695478"/>
<keyword evidence="2" id="KW-0472">Membrane</keyword>
<dbReference type="EMBL" id="CP002915">
    <property type="protein sequence ID" value="AEK30270.1"/>
    <property type="molecule type" value="Genomic_DNA"/>
</dbReference>
<keyword evidence="2" id="KW-0812">Transmembrane</keyword>
<dbReference type="Pfam" id="PF19877">
    <property type="entry name" value="DUF6350"/>
    <property type="match status" value="1"/>
</dbReference>
<feature type="transmembrane region" description="Helical" evidence="2">
    <location>
        <begin position="325"/>
        <end position="354"/>
    </location>
</feature>
<organism evidence="3 4">
    <name type="scientific">Bifidobacterium animalis subsp. lactis CNCM I-2494</name>
    <dbReference type="NCBI Taxonomy" id="1042403"/>
    <lineage>
        <taxon>Bacteria</taxon>
        <taxon>Bacillati</taxon>
        <taxon>Actinomycetota</taxon>
        <taxon>Actinomycetes</taxon>
        <taxon>Bifidobacteriales</taxon>
        <taxon>Bifidobacteriaceae</taxon>
        <taxon>Bifidobacterium</taxon>
    </lineage>
</organism>
<dbReference type="Proteomes" id="UP000008394">
    <property type="component" value="Chromosome"/>
</dbReference>
<feature type="transmembrane region" description="Helical" evidence="2">
    <location>
        <begin position="12"/>
        <end position="39"/>
    </location>
</feature>
<feature type="transmembrane region" description="Helical" evidence="2">
    <location>
        <begin position="128"/>
        <end position="148"/>
    </location>
</feature>
<accession>A0A806FXT2</accession>
<dbReference type="RefSeq" id="WP_004217964.1">
    <property type="nucleotide sequence ID" value="NC_017215.1"/>
</dbReference>
<sequence>MMKQITPWLKGVLAPVLVMVIFAIPVGVFMALALLVFAMEEGGETMSSFAVPLTRVIVLLSQGIGMHAGAITLTITPLLLTLAMILLIRAVYSHWSTDLPAYLAGVATWIVLCLWCSGETRIQLTDSIWLIALKCAVVFSLGFAWRALPGSALMDRGRLYCREHISQPVRSSIHVGVRLALRLLVIFLSIGLITVFVWICLDHSSMVTMFKTMHMNTGSRILMCIMALAWLPNMALWALSWVFGGGFHIGQAASYSLWSAQIHELPSLPIFALFPHPVDNAGIRTCLMLIPVMLGFVFGLLMLLLHRGFHVRGIDPNEPVDVRDLLLRFAYPAGAFCITATLVSLMSSLAFWLANGSLGVGRLRDVGVDVMRSTNVVARPCAIGLGISWISAIVIVAIHSLMLMMLKRRAANRTSLPLESADSPDDERKEHKTPHTPRVVNSTFTQKETKGDD</sequence>
<feature type="transmembrane region" description="Helical" evidence="2">
    <location>
        <begin position="99"/>
        <end position="116"/>
    </location>
</feature>
<dbReference type="KEGG" id="bnm:BALAC2494_00307"/>
<feature type="region of interest" description="Disordered" evidence="1">
    <location>
        <begin position="416"/>
        <end position="453"/>
    </location>
</feature>
<evidence type="ECO:0000256" key="1">
    <source>
        <dbReference type="SAM" id="MobiDB-lite"/>
    </source>
</evidence>
<reference evidence="3 4" key="1">
    <citation type="journal article" date="2011" name="J. Bacteriol.">
        <title>Genome Sequence of the Probiotic Strain Bifidobacterium animalis subsp. lactis CNCM I-2494.</title>
        <authorList>
            <person name="Chervaux C."/>
            <person name="Grimaldi C."/>
            <person name="Bolotin A."/>
            <person name="Quinquis B."/>
            <person name="Legrain-Raspaud S."/>
            <person name="van Hylckama Vlieg J.E."/>
            <person name="Denariaz G."/>
            <person name="Smokvina T."/>
        </authorList>
    </citation>
    <scope>NUCLEOTIDE SEQUENCE [LARGE SCALE GENOMIC DNA]</scope>
    <source>
        <strain evidence="3 4">CNCM I-2494</strain>
    </source>
</reference>
<evidence type="ECO:0000313" key="3">
    <source>
        <dbReference type="EMBL" id="AEK30270.1"/>
    </source>
</evidence>
<dbReference type="InterPro" id="IPR045931">
    <property type="entry name" value="DUF6350"/>
</dbReference>
<feature type="transmembrane region" description="Helical" evidence="2">
    <location>
        <begin position="179"/>
        <end position="201"/>
    </location>
</feature>
<evidence type="ECO:0000256" key="2">
    <source>
        <dbReference type="SAM" id="Phobius"/>
    </source>
</evidence>
<feature type="transmembrane region" description="Helical" evidence="2">
    <location>
        <begin position="281"/>
        <end position="305"/>
    </location>
</feature>
<feature type="transmembrane region" description="Helical" evidence="2">
    <location>
        <begin position="221"/>
        <end position="243"/>
    </location>
</feature>
<name>A0A806FXT2_BIFAN</name>